<keyword evidence="1" id="KW-1133">Transmembrane helix</keyword>
<evidence type="ECO:0000313" key="2">
    <source>
        <dbReference type="EMBL" id="SVC40764.1"/>
    </source>
</evidence>
<feature type="transmembrane region" description="Helical" evidence="1">
    <location>
        <begin position="12"/>
        <end position="33"/>
    </location>
</feature>
<evidence type="ECO:0000256" key="1">
    <source>
        <dbReference type="SAM" id="Phobius"/>
    </source>
</evidence>
<accession>A0A382LVI1</accession>
<protein>
    <submittedName>
        <fullName evidence="2">Uncharacterized protein</fullName>
    </submittedName>
</protein>
<reference evidence="2" key="1">
    <citation type="submission" date="2018-05" db="EMBL/GenBank/DDBJ databases">
        <authorList>
            <person name="Lanie J.A."/>
            <person name="Ng W.-L."/>
            <person name="Kazmierczak K.M."/>
            <person name="Andrzejewski T.M."/>
            <person name="Davidsen T.M."/>
            <person name="Wayne K.J."/>
            <person name="Tettelin H."/>
            <person name="Glass J.I."/>
            <person name="Rusch D."/>
            <person name="Podicherti R."/>
            <person name="Tsui H.-C.T."/>
            <person name="Winkler M.E."/>
        </authorList>
    </citation>
    <scope>NUCLEOTIDE SEQUENCE</scope>
</reference>
<keyword evidence="1" id="KW-0472">Membrane</keyword>
<gene>
    <name evidence="2" type="ORF">METZ01_LOCUS293618</name>
</gene>
<dbReference type="AlphaFoldDB" id="A0A382LVI1"/>
<feature type="transmembrane region" description="Helical" evidence="1">
    <location>
        <begin position="40"/>
        <end position="56"/>
    </location>
</feature>
<sequence>MNKHQVWFSETLAPMASSLFVALLLFLLLKLIFKSTTKSGILTSLVLILFFTHEAIQIEIADSDSVKLVLDFDPNLFWSYGVLLALATTGLFFWSGKYHKVTKYLN</sequence>
<proteinExistence type="predicted"/>
<feature type="non-terminal residue" evidence="2">
    <location>
        <position position="106"/>
    </location>
</feature>
<name>A0A382LVI1_9ZZZZ</name>
<dbReference type="EMBL" id="UINC01089563">
    <property type="protein sequence ID" value="SVC40764.1"/>
    <property type="molecule type" value="Genomic_DNA"/>
</dbReference>
<keyword evidence="1" id="KW-0812">Transmembrane</keyword>
<organism evidence="2">
    <name type="scientific">marine metagenome</name>
    <dbReference type="NCBI Taxonomy" id="408172"/>
    <lineage>
        <taxon>unclassified sequences</taxon>
        <taxon>metagenomes</taxon>
        <taxon>ecological metagenomes</taxon>
    </lineage>
</organism>
<feature type="transmembrane region" description="Helical" evidence="1">
    <location>
        <begin position="76"/>
        <end position="94"/>
    </location>
</feature>